<keyword evidence="1" id="KW-0472">Membrane</keyword>
<evidence type="ECO:0000313" key="2">
    <source>
        <dbReference type="EMBL" id="QUE53191.1"/>
    </source>
</evidence>
<reference evidence="2" key="1">
    <citation type="submission" date="2021-04" db="EMBL/GenBank/DDBJ databases">
        <title>Luteolibacter sp. 32A isolated from the skin of an Anderson's salamander (Ambystoma andersonii).</title>
        <authorList>
            <person name="Spergser J."/>
            <person name="Busse H.-J."/>
        </authorList>
    </citation>
    <scope>NUCLEOTIDE SEQUENCE</scope>
    <source>
        <strain evidence="2">32A</strain>
    </source>
</reference>
<feature type="transmembrane region" description="Helical" evidence="1">
    <location>
        <begin position="166"/>
        <end position="188"/>
    </location>
</feature>
<keyword evidence="1" id="KW-1133">Transmembrane helix</keyword>
<dbReference type="EMBL" id="CP073100">
    <property type="protein sequence ID" value="QUE53191.1"/>
    <property type="molecule type" value="Genomic_DNA"/>
</dbReference>
<organism evidence="2 3">
    <name type="scientific">Luteolibacter ambystomatis</name>
    <dbReference type="NCBI Taxonomy" id="2824561"/>
    <lineage>
        <taxon>Bacteria</taxon>
        <taxon>Pseudomonadati</taxon>
        <taxon>Verrucomicrobiota</taxon>
        <taxon>Verrucomicrobiia</taxon>
        <taxon>Verrucomicrobiales</taxon>
        <taxon>Verrucomicrobiaceae</taxon>
        <taxon>Luteolibacter</taxon>
    </lineage>
</organism>
<gene>
    <name evidence="2" type="ORF">KBB96_09885</name>
</gene>
<dbReference type="Gene3D" id="2.20.28.160">
    <property type="match status" value="1"/>
</dbReference>
<accession>A0A975J397</accession>
<proteinExistence type="predicted"/>
<sequence length="194" mass="20680">MAPAPRRPAGCPSCGQSLSATPELYGTTIECPACQKTLTVPHPQPVPPQLPLAASTPVPAIWNPSVCGVFSLLFGLAIGPWLHSLNWKALGRTDEASKARFWALGLLGVDILRTGYVLTQPKAGTGLGISFVIGLAALLVWIVAAGRKQEREIKGRVPGTFRKRSWMGPIFGSLGYACVWFLACSVTSTSLQRL</sequence>
<feature type="transmembrane region" description="Helical" evidence="1">
    <location>
        <begin position="125"/>
        <end position="145"/>
    </location>
</feature>
<evidence type="ECO:0000256" key="1">
    <source>
        <dbReference type="SAM" id="Phobius"/>
    </source>
</evidence>
<name>A0A975J397_9BACT</name>
<dbReference type="Proteomes" id="UP000676169">
    <property type="component" value="Chromosome"/>
</dbReference>
<dbReference type="KEGG" id="lamb:KBB96_09885"/>
<dbReference type="AlphaFoldDB" id="A0A975J397"/>
<evidence type="ECO:0000313" key="3">
    <source>
        <dbReference type="Proteomes" id="UP000676169"/>
    </source>
</evidence>
<keyword evidence="3" id="KW-1185">Reference proteome</keyword>
<dbReference type="RefSeq" id="WP_211634535.1">
    <property type="nucleotide sequence ID" value="NZ_CP073100.1"/>
</dbReference>
<protein>
    <submittedName>
        <fullName evidence="2">Uncharacterized protein</fullName>
    </submittedName>
</protein>
<feature type="transmembrane region" description="Helical" evidence="1">
    <location>
        <begin position="61"/>
        <end position="81"/>
    </location>
</feature>
<keyword evidence="1" id="KW-0812">Transmembrane</keyword>